<comment type="caution">
    <text evidence="2">The sequence shown here is derived from an EMBL/GenBank/DDBJ whole genome shotgun (WGS) entry which is preliminary data.</text>
</comment>
<sequence>SSLQSRSFKSVYLYSDPKYSGRNANFESNLFQSNQRPLLPLKSKTQYNLNQVTESTSRPMSKSRSKSKSRSRSNSGSRSSSSSRSRSRQKPRSIPKPKLRFSQQPKTRKSSSSKSRTPDRNQKPLPQIPDLEVIQSTIEKYLFLKLVHPKNIQSSDCIQLDLFLVLLEKIPLSIKLTFSLSNNKETKSLSKGMVSMFKSGISKKKKEPFLFTKSIVISGQRSVRKKTPSLKMGTPLHSMDINNQRKTYTYIRNSTTKNSSVFPKNTRKNLLALRFRTNKKQTDFNTPTLSCSSDSPNSGFSFSESPSEINTRIEELYEKLNSNGANILRQEPREKTVDSYTNPQAQLCRSSSSRRNSSQLVGKISILENNILYQKWIKENHLLYFKQIIDLKIPPEQRLKLGTVKSLTLNLKVEIFDTQSSSTPFMSFLSPKKIEYSKDIILGSFVPNNTIQSGVNDVDKDERNLSSFQSPRTTADVLRSRSITQTTMNNQRNDGILNVSREKSNPSLDHLEGITKYIEGLQIDTTAPLNSNSFTHKKEDGNYTQSIESTSKTVYQNNININDTDEEIPMPEKSLRDKNANKYKYQPKISRRTTIRADPKGIEEYARVGNFEVLTEKKMQFIKDNTGYDEKSHIFKERGKMSNSPKSMFEDYKGTQASWNKNSLEIKEIPKVDHQTIQNVYSKNVRCHTIVENSMPKIHRDFKYSIDSRKIPGSEQAEQTELAEQAEQPENVYSDLSNKTQHKGSLIQRAQPLEVSASKVKSWKYEEKVSTLQVEKQNSDSTVYSKQCENNNILLDNNTEKISFSSLYDMFRVSDDLDQTLTSNTNISDLVNGPQQQLQKQQKAKLKPSLPLPLSLYKLQTQPKSGKTSKLDNGSKSARPTLDTRNDVVHSKQYKVEDINKPEVHKNKKTPPPFKKIQIQLKSVSKAAQSRKNSLKDDMQLGCDIRKSTFFPFEKSVFDSLKNDDGNF</sequence>
<dbReference type="AlphaFoldDB" id="A0A2T9Y116"/>
<feature type="region of interest" description="Disordered" evidence="1">
    <location>
        <begin position="334"/>
        <end position="353"/>
    </location>
</feature>
<evidence type="ECO:0000256" key="1">
    <source>
        <dbReference type="SAM" id="MobiDB-lite"/>
    </source>
</evidence>
<accession>A0A2T9Y116</accession>
<name>A0A2T9Y116_9FUNG</name>
<feature type="region of interest" description="Disordered" evidence="1">
    <location>
        <begin position="861"/>
        <end position="884"/>
    </location>
</feature>
<feature type="region of interest" description="Disordered" evidence="1">
    <location>
        <begin position="284"/>
        <end position="304"/>
    </location>
</feature>
<feature type="compositionally biased region" description="Basic residues" evidence="1">
    <location>
        <begin position="61"/>
        <end position="71"/>
    </location>
</feature>
<dbReference type="EMBL" id="MBFS01003551">
    <property type="protein sequence ID" value="PVU86025.1"/>
    <property type="molecule type" value="Genomic_DNA"/>
</dbReference>
<feature type="non-terminal residue" evidence="2">
    <location>
        <position position="1"/>
    </location>
</feature>
<organism evidence="2 3">
    <name type="scientific">Smittium megazygosporum</name>
    <dbReference type="NCBI Taxonomy" id="133381"/>
    <lineage>
        <taxon>Eukaryota</taxon>
        <taxon>Fungi</taxon>
        <taxon>Fungi incertae sedis</taxon>
        <taxon>Zoopagomycota</taxon>
        <taxon>Kickxellomycotina</taxon>
        <taxon>Harpellomycetes</taxon>
        <taxon>Harpellales</taxon>
        <taxon>Legeriomycetaceae</taxon>
        <taxon>Smittium</taxon>
    </lineage>
</organism>
<feature type="region of interest" description="Disordered" evidence="1">
    <location>
        <begin position="711"/>
        <end position="730"/>
    </location>
</feature>
<feature type="compositionally biased region" description="Polar residues" evidence="1">
    <location>
        <begin position="861"/>
        <end position="878"/>
    </location>
</feature>
<feature type="compositionally biased region" description="Low complexity" evidence="1">
    <location>
        <begin position="72"/>
        <end position="84"/>
    </location>
</feature>
<evidence type="ECO:0000313" key="2">
    <source>
        <dbReference type="EMBL" id="PVU86025.1"/>
    </source>
</evidence>
<feature type="compositionally biased region" description="Polar residues" evidence="1">
    <location>
        <begin position="338"/>
        <end position="348"/>
    </location>
</feature>
<gene>
    <name evidence="2" type="ORF">BB560_006829</name>
</gene>
<feature type="compositionally biased region" description="Low complexity" evidence="1">
    <location>
        <begin position="290"/>
        <end position="304"/>
    </location>
</feature>
<dbReference type="Proteomes" id="UP000245609">
    <property type="component" value="Unassembled WGS sequence"/>
</dbReference>
<keyword evidence="3" id="KW-1185">Reference proteome</keyword>
<feature type="compositionally biased region" description="Polar residues" evidence="1">
    <location>
        <begin position="43"/>
        <end position="54"/>
    </location>
</feature>
<feature type="compositionally biased region" description="Low complexity" evidence="1">
    <location>
        <begin position="715"/>
        <end position="730"/>
    </location>
</feature>
<proteinExistence type="predicted"/>
<reference evidence="2 3" key="1">
    <citation type="journal article" date="2018" name="MBio">
        <title>Comparative Genomics Reveals the Core Gene Toolbox for the Fungus-Insect Symbiosis.</title>
        <authorList>
            <person name="Wang Y."/>
            <person name="Stata M."/>
            <person name="Wang W."/>
            <person name="Stajich J.E."/>
            <person name="White M.M."/>
            <person name="Moncalvo J.M."/>
        </authorList>
    </citation>
    <scope>NUCLEOTIDE SEQUENCE [LARGE SCALE GENOMIC DNA]</scope>
    <source>
        <strain evidence="2 3">SC-DP-2</strain>
    </source>
</reference>
<feature type="compositionally biased region" description="Basic residues" evidence="1">
    <location>
        <begin position="85"/>
        <end position="99"/>
    </location>
</feature>
<evidence type="ECO:0000313" key="3">
    <source>
        <dbReference type="Proteomes" id="UP000245609"/>
    </source>
</evidence>
<feature type="region of interest" description="Disordered" evidence="1">
    <location>
        <begin position="33"/>
        <end position="128"/>
    </location>
</feature>
<protein>
    <submittedName>
        <fullName evidence="2">Uncharacterized protein</fullName>
    </submittedName>
</protein>